<evidence type="ECO:0000313" key="1">
    <source>
        <dbReference type="EMBL" id="TEU23325.1"/>
    </source>
</evidence>
<reference evidence="1 2" key="1">
    <citation type="submission" date="2019-03" db="EMBL/GenBank/DDBJ databases">
        <title>Alkanindiges illinoisensis: a potential pathogenic isolated from ascites of a gastric cancer patient with abdominal metastasis.</title>
        <authorList>
            <person name="Hu X."/>
            <person name="Yang B."/>
            <person name="Yan X."/>
            <person name="Lin L."/>
            <person name="Zhao H."/>
            <person name="Zhou F."/>
            <person name="Su B."/>
            <person name="Chen J."/>
            <person name="Rui Y."/>
            <person name="Wang Q."/>
            <person name="Zheng L."/>
        </authorList>
    </citation>
    <scope>NUCLEOTIDE SEQUENCE [LARGE SCALE GENOMIC DNA]</scope>
    <source>
        <strain evidence="1 2">NFYY 23406</strain>
    </source>
</reference>
<dbReference type="EMBL" id="SNTY01000085">
    <property type="protein sequence ID" value="TEU23325.1"/>
    <property type="molecule type" value="Genomic_DNA"/>
</dbReference>
<dbReference type="PIRSF" id="PIRSF029208">
    <property type="entry name" value="Phage_tail_GPU"/>
    <property type="match status" value="1"/>
</dbReference>
<organism evidence="1 2">
    <name type="scientific">Alkanindiges illinoisensis</name>
    <dbReference type="NCBI Taxonomy" id="197183"/>
    <lineage>
        <taxon>Bacteria</taxon>
        <taxon>Pseudomonadati</taxon>
        <taxon>Pseudomonadota</taxon>
        <taxon>Gammaproteobacteria</taxon>
        <taxon>Moraxellales</taxon>
        <taxon>Moraxellaceae</taxon>
        <taxon>Alkanindiges</taxon>
    </lineage>
</organism>
<dbReference type="Proteomes" id="UP000297834">
    <property type="component" value="Unassembled WGS sequence"/>
</dbReference>
<sequence>MMMILGMFVFMLPTATYQQLQRTNTWRHASNSRVGDAPAYQFVGRGEDTITLDGSIMPGFKGSALSLTALRVMADTGKAWPLIGGTGAIYGLWIIESLSETQTYFFKDGKAQKIEFTLTLKKTQATGALINNVLGSLGATGVLGTVGSIAEKFLK</sequence>
<name>A0A4Y7X8T9_9GAMM</name>
<protein>
    <submittedName>
        <fullName evidence="1">Phage tail protein</fullName>
    </submittedName>
</protein>
<comment type="caution">
    <text evidence="1">The sequence shown here is derived from an EMBL/GenBank/DDBJ whole genome shotgun (WGS) entry which is preliminary data.</text>
</comment>
<dbReference type="AlphaFoldDB" id="A0A4Y7X8T9"/>
<dbReference type="RefSeq" id="WP_134245716.1">
    <property type="nucleotide sequence ID" value="NZ_SNTY01000085.1"/>
</dbReference>
<dbReference type="InterPro" id="IPR009734">
    <property type="entry name" value="Myoviridae_GpU"/>
</dbReference>
<dbReference type="Pfam" id="PF06995">
    <property type="entry name" value="Phage_P2_GpU"/>
    <property type="match status" value="1"/>
</dbReference>
<proteinExistence type="predicted"/>
<gene>
    <name evidence="1" type="ORF">E2B99_13470</name>
</gene>
<dbReference type="InterPro" id="IPR016912">
    <property type="entry name" value="Phage_P2_GpU"/>
</dbReference>
<evidence type="ECO:0000313" key="2">
    <source>
        <dbReference type="Proteomes" id="UP000297834"/>
    </source>
</evidence>
<keyword evidence="2" id="KW-1185">Reference proteome</keyword>
<accession>A0A4Y7X8T9</accession>
<dbReference type="OrthoDB" id="1550902at2"/>
<dbReference type="STRING" id="1120977.GCA_000619845_01523"/>